<feature type="transmembrane region" description="Helical" evidence="13">
    <location>
        <begin position="194"/>
        <end position="216"/>
    </location>
</feature>
<comment type="subcellular location">
    <subcellularLocation>
        <location evidence="2">Cell inner membrane</location>
        <topology evidence="2">Multi-pass membrane protein</topology>
    </subcellularLocation>
</comment>
<dbReference type="NCBIfam" id="TIGR01190">
    <property type="entry name" value="ccmB"/>
    <property type="match status" value="1"/>
</dbReference>
<proteinExistence type="inferred from homology"/>
<organism evidence="14 15">
    <name type="scientific">Allohahella marinimesophila</name>
    <dbReference type="NCBI Taxonomy" id="1054972"/>
    <lineage>
        <taxon>Bacteria</taxon>
        <taxon>Pseudomonadati</taxon>
        <taxon>Pseudomonadota</taxon>
        <taxon>Gammaproteobacteria</taxon>
        <taxon>Oceanospirillales</taxon>
        <taxon>Hahellaceae</taxon>
        <taxon>Allohahella</taxon>
    </lineage>
</organism>
<evidence type="ECO:0000256" key="7">
    <source>
        <dbReference type="ARBA" id="ARBA00022519"/>
    </source>
</evidence>
<evidence type="ECO:0000256" key="3">
    <source>
        <dbReference type="ARBA" id="ARBA00010544"/>
    </source>
</evidence>
<evidence type="ECO:0000256" key="10">
    <source>
        <dbReference type="ARBA" id="ARBA00022989"/>
    </source>
</evidence>
<keyword evidence="11 12" id="KW-0472">Membrane</keyword>
<dbReference type="RefSeq" id="WP_344803193.1">
    <property type="nucleotide sequence ID" value="NZ_BAABBO010000001.1"/>
</dbReference>
<dbReference type="Proteomes" id="UP001501337">
    <property type="component" value="Unassembled WGS sequence"/>
</dbReference>
<dbReference type="PIRSF" id="PIRSF002764">
    <property type="entry name" value="CcmB"/>
    <property type="match status" value="1"/>
</dbReference>
<keyword evidence="6 12" id="KW-1003">Cell membrane</keyword>
<feature type="transmembrane region" description="Helical" evidence="13">
    <location>
        <begin position="160"/>
        <end position="182"/>
    </location>
</feature>
<feature type="transmembrane region" description="Helical" evidence="13">
    <location>
        <begin position="98"/>
        <end position="120"/>
    </location>
</feature>
<comment type="similarity">
    <text evidence="3 12">Belongs to the CcmB/CycW/HelB family.</text>
</comment>
<keyword evidence="8 13" id="KW-0812">Transmembrane</keyword>
<evidence type="ECO:0000256" key="8">
    <source>
        <dbReference type="ARBA" id="ARBA00022692"/>
    </source>
</evidence>
<comment type="caution">
    <text evidence="14">The sequence shown here is derived from an EMBL/GenBank/DDBJ whole genome shotgun (WGS) entry which is preliminary data.</text>
</comment>
<evidence type="ECO:0000256" key="9">
    <source>
        <dbReference type="ARBA" id="ARBA00022748"/>
    </source>
</evidence>
<dbReference type="InterPro" id="IPR026031">
    <property type="entry name" value="Cyt_c_CcmB_bac"/>
</dbReference>
<evidence type="ECO:0000256" key="11">
    <source>
        <dbReference type="ARBA" id="ARBA00023136"/>
    </source>
</evidence>
<protein>
    <recommendedName>
        <fullName evidence="4 12">Heme exporter protein B</fullName>
    </recommendedName>
</protein>
<evidence type="ECO:0000256" key="2">
    <source>
        <dbReference type="ARBA" id="ARBA00004429"/>
    </source>
</evidence>
<dbReference type="PRINTS" id="PR01414">
    <property type="entry name" value="CCMBBIOGNSIS"/>
</dbReference>
<dbReference type="EMBL" id="BAABBO010000001">
    <property type="protein sequence ID" value="GAA3949998.1"/>
    <property type="molecule type" value="Genomic_DNA"/>
</dbReference>
<dbReference type="PANTHER" id="PTHR30070">
    <property type="entry name" value="HEME EXPORTER PROTEIN B"/>
    <property type="match status" value="1"/>
</dbReference>
<keyword evidence="15" id="KW-1185">Reference proteome</keyword>
<reference evidence="15" key="1">
    <citation type="journal article" date="2019" name="Int. J. Syst. Evol. Microbiol.">
        <title>The Global Catalogue of Microorganisms (GCM) 10K type strain sequencing project: providing services to taxonomists for standard genome sequencing and annotation.</title>
        <authorList>
            <consortium name="The Broad Institute Genomics Platform"/>
            <consortium name="The Broad Institute Genome Sequencing Center for Infectious Disease"/>
            <person name="Wu L."/>
            <person name="Ma J."/>
        </authorList>
    </citation>
    <scope>NUCLEOTIDE SEQUENCE [LARGE SCALE GENOMIC DNA]</scope>
    <source>
        <strain evidence="15">JCM 17555</strain>
    </source>
</reference>
<evidence type="ECO:0000256" key="5">
    <source>
        <dbReference type="ARBA" id="ARBA00022448"/>
    </source>
</evidence>
<name>A0ABP7NM84_9GAMM</name>
<feature type="transmembrane region" description="Helical" evidence="13">
    <location>
        <begin position="126"/>
        <end position="153"/>
    </location>
</feature>
<dbReference type="PANTHER" id="PTHR30070:SF1">
    <property type="entry name" value="CYTOCHROME C BIOGENESIS B-RELATED"/>
    <property type="match status" value="1"/>
</dbReference>
<evidence type="ECO:0000313" key="15">
    <source>
        <dbReference type="Proteomes" id="UP001501337"/>
    </source>
</evidence>
<sequence length="223" mass="23177">MSTLLTVIRHDMKLAFRRPADFVNALAFFVIALTLFPLGVSPEDSFLVPAAAGLIWVAALLATLLSLNQLFESDAQDGTLEQLLVSGQPLFAIALCKVAVHWVVTGLPVILMTPLLAVMLQLPADLLPVLLVSMLLGTPVLSLIGGIGSALTLGLRGAHIITSLIVLPMYVPVLLFATGAVLSAQAGAEFDGQLAVLGALLALALALAPFAIAAALRISVSQN</sequence>
<keyword evidence="5 12" id="KW-0813">Transport</keyword>
<evidence type="ECO:0000256" key="1">
    <source>
        <dbReference type="ARBA" id="ARBA00002442"/>
    </source>
</evidence>
<evidence type="ECO:0000256" key="13">
    <source>
        <dbReference type="SAM" id="Phobius"/>
    </source>
</evidence>
<keyword evidence="9 12" id="KW-0201">Cytochrome c-type biogenesis</keyword>
<feature type="transmembrane region" description="Helical" evidence="13">
    <location>
        <begin position="46"/>
        <end position="67"/>
    </location>
</feature>
<evidence type="ECO:0000256" key="12">
    <source>
        <dbReference type="PIRNR" id="PIRNR002764"/>
    </source>
</evidence>
<keyword evidence="7 12" id="KW-0997">Cell inner membrane</keyword>
<keyword evidence="10 13" id="KW-1133">Transmembrane helix</keyword>
<evidence type="ECO:0000256" key="4">
    <source>
        <dbReference type="ARBA" id="ARBA00016452"/>
    </source>
</evidence>
<gene>
    <name evidence="14" type="primary">ccmB</name>
    <name evidence="14" type="ORF">GCM10022278_06360</name>
</gene>
<evidence type="ECO:0000256" key="6">
    <source>
        <dbReference type="ARBA" id="ARBA00022475"/>
    </source>
</evidence>
<comment type="function">
    <text evidence="1 12">Required for the export of heme to the periplasm for the biogenesis of c-type cytochromes.</text>
</comment>
<dbReference type="Pfam" id="PF03379">
    <property type="entry name" value="CcmB"/>
    <property type="match status" value="1"/>
</dbReference>
<accession>A0ABP7NM84</accession>
<evidence type="ECO:0000313" key="14">
    <source>
        <dbReference type="EMBL" id="GAA3949998.1"/>
    </source>
</evidence>
<dbReference type="InterPro" id="IPR003544">
    <property type="entry name" value="Cyt_c_biogenesis_CcmB"/>
</dbReference>
<feature type="transmembrane region" description="Helical" evidence="13">
    <location>
        <begin position="21"/>
        <end position="40"/>
    </location>
</feature>